<evidence type="ECO:0000256" key="1">
    <source>
        <dbReference type="ARBA" id="ARBA00009324"/>
    </source>
</evidence>
<dbReference type="RefSeq" id="WP_148691357.1">
    <property type="nucleotide sequence ID" value="NZ_CP020477.1"/>
</dbReference>
<sequence>MLQYVIFASVFFASFIGMEFLARIMHKYLMHGFLWKLHEDHHKNEQKELEKNDLFGLIFAIIAIILIFKGLFSSNYVFLSIGLGMTGYGIAYFFIHDMIIHNRHLHLRSWGLRHEPFRTLILTHDVHHSEGKGNWGFLIAIKGIDKIPKNQEEKN</sequence>
<keyword evidence="2" id="KW-0125">Carotenoid biosynthesis</keyword>
<feature type="transmembrane region" description="Helical" evidence="4">
    <location>
        <begin position="54"/>
        <end position="72"/>
    </location>
</feature>
<dbReference type="GO" id="GO:0010291">
    <property type="term" value="F:beta-carotene 3-hydroxylase activity"/>
    <property type="evidence" value="ECO:0007669"/>
    <property type="project" value="TreeGrafter"/>
</dbReference>
<reference evidence="6 7" key="1">
    <citation type="submission" date="2017-03" db="EMBL/GenBank/DDBJ databases">
        <title>Sulfur activation and transportation mechanism of thermophilic Archaea Acidianus manzaensis YN-25.</title>
        <authorList>
            <person name="Ma Y."/>
            <person name="Yang Y."/>
            <person name="Xia J."/>
        </authorList>
    </citation>
    <scope>NUCLEOTIDE SEQUENCE [LARGE SCALE GENOMIC DNA]</scope>
    <source>
        <strain evidence="6 7">YN-25</strain>
    </source>
</reference>
<dbReference type="EMBL" id="CP020477">
    <property type="protein sequence ID" value="ARM75586.1"/>
    <property type="molecule type" value="Genomic_DNA"/>
</dbReference>
<dbReference type="PANTHER" id="PTHR31899:SF9">
    <property type="entry name" value="BETA-CAROTENE 3-HYDROXYLASE 1, CHLOROPLASTIC"/>
    <property type="match status" value="1"/>
</dbReference>
<dbReference type="KEGG" id="aman:B6F84_05735"/>
<evidence type="ECO:0000259" key="5">
    <source>
        <dbReference type="Pfam" id="PF04116"/>
    </source>
</evidence>
<evidence type="ECO:0000256" key="3">
    <source>
        <dbReference type="ARBA" id="ARBA00023002"/>
    </source>
</evidence>
<comment type="similarity">
    <text evidence="1">Belongs to the sterol desaturase family.</text>
</comment>
<dbReference type="GeneID" id="41590401"/>
<organism evidence="6 7">
    <name type="scientific">Acidianus manzaensis</name>
    <dbReference type="NCBI Taxonomy" id="282676"/>
    <lineage>
        <taxon>Archaea</taxon>
        <taxon>Thermoproteota</taxon>
        <taxon>Thermoprotei</taxon>
        <taxon>Sulfolobales</taxon>
        <taxon>Sulfolobaceae</taxon>
        <taxon>Acidianus</taxon>
    </lineage>
</organism>
<keyword evidence="4" id="KW-1133">Transmembrane helix</keyword>
<dbReference type="Proteomes" id="UP000193404">
    <property type="component" value="Chromosome"/>
</dbReference>
<name>A0A1W6JZ88_9CREN</name>
<dbReference type="PANTHER" id="PTHR31899">
    <property type="entry name" value="BETA-CAROTENE 3-HYDROXYLASE 1, CHLOROPLASTIC"/>
    <property type="match status" value="1"/>
</dbReference>
<dbReference type="GO" id="GO:0016119">
    <property type="term" value="P:carotene metabolic process"/>
    <property type="evidence" value="ECO:0007669"/>
    <property type="project" value="TreeGrafter"/>
</dbReference>
<dbReference type="InterPro" id="IPR045019">
    <property type="entry name" value="BETA-OHASE-like"/>
</dbReference>
<keyword evidence="7" id="KW-1185">Reference proteome</keyword>
<dbReference type="Pfam" id="PF04116">
    <property type="entry name" value="FA_hydroxylase"/>
    <property type="match status" value="1"/>
</dbReference>
<feature type="domain" description="Fatty acid hydroxylase" evidence="5">
    <location>
        <begin position="12"/>
        <end position="141"/>
    </location>
</feature>
<keyword evidence="4" id="KW-0812">Transmembrane</keyword>
<feature type="transmembrane region" description="Helical" evidence="4">
    <location>
        <begin position="6"/>
        <end position="26"/>
    </location>
</feature>
<gene>
    <name evidence="6" type="ORF">B6F84_05735</name>
</gene>
<proteinExistence type="inferred from homology"/>
<feature type="transmembrane region" description="Helical" evidence="4">
    <location>
        <begin position="78"/>
        <end position="95"/>
    </location>
</feature>
<evidence type="ECO:0000313" key="7">
    <source>
        <dbReference type="Proteomes" id="UP000193404"/>
    </source>
</evidence>
<dbReference type="GO" id="GO:0005506">
    <property type="term" value="F:iron ion binding"/>
    <property type="evidence" value="ECO:0007669"/>
    <property type="project" value="InterPro"/>
</dbReference>
<dbReference type="InterPro" id="IPR006694">
    <property type="entry name" value="Fatty_acid_hydroxylase"/>
</dbReference>
<evidence type="ECO:0000256" key="4">
    <source>
        <dbReference type="SAM" id="Phobius"/>
    </source>
</evidence>
<keyword evidence="4" id="KW-0472">Membrane</keyword>
<dbReference type="GO" id="GO:0016123">
    <property type="term" value="P:xanthophyll biosynthetic process"/>
    <property type="evidence" value="ECO:0007669"/>
    <property type="project" value="TreeGrafter"/>
</dbReference>
<evidence type="ECO:0000313" key="6">
    <source>
        <dbReference type="EMBL" id="ARM75586.1"/>
    </source>
</evidence>
<protein>
    <submittedName>
        <fullName evidence="6">Porin</fullName>
    </submittedName>
</protein>
<evidence type="ECO:0000256" key="2">
    <source>
        <dbReference type="ARBA" id="ARBA00022746"/>
    </source>
</evidence>
<keyword evidence="3" id="KW-0560">Oxidoreductase</keyword>
<dbReference type="AlphaFoldDB" id="A0A1W6JZ88"/>
<dbReference type="STRING" id="282676.B6F84_05735"/>
<accession>A0A1W6JZ88</accession>
<dbReference type="OrthoDB" id="42908at2157"/>